<keyword evidence="3" id="KW-0547">Nucleotide-binding</keyword>
<dbReference type="GO" id="GO:0008360">
    <property type="term" value="P:regulation of cell shape"/>
    <property type="evidence" value="ECO:0007669"/>
    <property type="project" value="UniProtKB-KW"/>
</dbReference>
<reference evidence="7" key="2">
    <citation type="journal article" date="2014" name="ISME J.">
        <title>Microbial stratification in low pH oxic and suboxic macroscopic growths along an acid mine drainage.</title>
        <authorList>
            <person name="Mendez-Garcia C."/>
            <person name="Mesa V."/>
            <person name="Sprenger R.R."/>
            <person name="Richter M."/>
            <person name="Diez M.S."/>
            <person name="Solano J."/>
            <person name="Bargiela R."/>
            <person name="Golyshina O.V."/>
            <person name="Manteca A."/>
            <person name="Ramos J.L."/>
            <person name="Gallego J.R."/>
            <person name="Llorente I."/>
            <person name="Martins Dos Santos V.A."/>
            <person name="Jensen O.N."/>
            <person name="Pelaez A.I."/>
            <person name="Sanchez J."/>
            <person name="Ferrer M."/>
        </authorList>
    </citation>
    <scope>NUCLEOTIDE SEQUENCE</scope>
</reference>
<sequence length="251" mass="26620">MSFLSAEFGIDLGTANTVVCRRDGVVLINEPSVMLVSLGADGSRKPILVGHQARELTGRTPVGMATMRPIRDGVVTDLQSTKGFVAAVIRQVTHRPWERFRPRAICGVPAGATALERQALVEALEEGGIGHADLLPEPIAGAVGCGIDPLEPRAHMVVDVGGGTAEVTAFCFGGILSSSSCRIAGDEMTAALNQYLRQEHHLIVGELTAEDVKIRLRAAHDTTEPIVVEGRDVFSGKPRMQTLDPDEAALA</sequence>
<dbReference type="AlphaFoldDB" id="T1ALB1"/>
<keyword evidence="4" id="KW-0067">ATP-binding</keyword>
<dbReference type="Pfam" id="PF06723">
    <property type="entry name" value="MreB_Mbl"/>
    <property type="match status" value="1"/>
</dbReference>
<accession>T1ALB1</accession>
<dbReference type="EMBL" id="AUZX01011566">
    <property type="protein sequence ID" value="EQD42850.1"/>
    <property type="molecule type" value="Genomic_DNA"/>
</dbReference>
<protein>
    <submittedName>
        <fullName evidence="7">Rod shape-determining protein MreB</fullName>
    </submittedName>
</protein>
<comment type="caution">
    <text evidence="7">The sequence shown here is derived from an EMBL/GenBank/DDBJ whole genome shotgun (WGS) entry which is preliminary data.</text>
</comment>
<dbReference type="InterPro" id="IPR004753">
    <property type="entry name" value="MreB"/>
</dbReference>
<dbReference type="InterPro" id="IPR056546">
    <property type="entry name" value="MreB_MamK-like"/>
</dbReference>
<evidence type="ECO:0000256" key="2">
    <source>
        <dbReference type="ARBA" id="ARBA00022490"/>
    </source>
</evidence>
<name>T1ALB1_9ZZZZ</name>
<dbReference type="PANTHER" id="PTHR42749:SF1">
    <property type="entry name" value="CELL SHAPE-DETERMINING PROTEIN MREB"/>
    <property type="match status" value="1"/>
</dbReference>
<comment type="similarity">
    <text evidence="6">Belongs to the FtsA/MreB family.</text>
</comment>
<keyword evidence="2" id="KW-0963">Cytoplasm</keyword>
<evidence type="ECO:0000313" key="7">
    <source>
        <dbReference type="EMBL" id="EQD42850.1"/>
    </source>
</evidence>
<dbReference type="InterPro" id="IPR043129">
    <property type="entry name" value="ATPase_NBD"/>
</dbReference>
<keyword evidence="5" id="KW-0133">Cell shape</keyword>
<organism evidence="7">
    <name type="scientific">mine drainage metagenome</name>
    <dbReference type="NCBI Taxonomy" id="410659"/>
    <lineage>
        <taxon>unclassified sequences</taxon>
        <taxon>metagenomes</taxon>
        <taxon>ecological metagenomes</taxon>
    </lineage>
</organism>
<reference evidence="7" key="1">
    <citation type="submission" date="2013-08" db="EMBL/GenBank/DDBJ databases">
        <authorList>
            <person name="Mendez C."/>
            <person name="Richter M."/>
            <person name="Ferrer M."/>
            <person name="Sanchez J."/>
        </authorList>
    </citation>
    <scope>NUCLEOTIDE SEQUENCE</scope>
</reference>
<evidence type="ECO:0000256" key="1">
    <source>
        <dbReference type="ARBA" id="ARBA00004496"/>
    </source>
</evidence>
<gene>
    <name evidence="7" type="ORF">B1A_15760</name>
</gene>
<evidence type="ECO:0000256" key="4">
    <source>
        <dbReference type="ARBA" id="ARBA00022840"/>
    </source>
</evidence>
<dbReference type="GO" id="GO:0005524">
    <property type="term" value="F:ATP binding"/>
    <property type="evidence" value="ECO:0007669"/>
    <property type="project" value="UniProtKB-KW"/>
</dbReference>
<evidence type="ECO:0000256" key="5">
    <source>
        <dbReference type="ARBA" id="ARBA00022960"/>
    </source>
</evidence>
<feature type="non-terminal residue" evidence="7">
    <location>
        <position position="251"/>
    </location>
</feature>
<dbReference type="SUPFAM" id="SSF53067">
    <property type="entry name" value="Actin-like ATPase domain"/>
    <property type="match status" value="2"/>
</dbReference>
<dbReference type="PRINTS" id="PR01652">
    <property type="entry name" value="SHAPEPROTEIN"/>
</dbReference>
<evidence type="ECO:0000256" key="3">
    <source>
        <dbReference type="ARBA" id="ARBA00022741"/>
    </source>
</evidence>
<comment type="subcellular location">
    <subcellularLocation>
        <location evidence="1">Cytoplasm</location>
    </subcellularLocation>
</comment>
<dbReference type="GO" id="GO:0005737">
    <property type="term" value="C:cytoplasm"/>
    <property type="evidence" value="ECO:0007669"/>
    <property type="project" value="UniProtKB-SubCell"/>
</dbReference>
<dbReference type="Gene3D" id="3.30.420.40">
    <property type="match status" value="2"/>
</dbReference>
<dbReference type="PANTHER" id="PTHR42749">
    <property type="entry name" value="CELL SHAPE-DETERMINING PROTEIN MREB"/>
    <property type="match status" value="1"/>
</dbReference>
<dbReference type="GO" id="GO:0000902">
    <property type="term" value="P:cell morphogenesis"/>
    <property type="evidence" value="ECO:0007669"/>
    <property type="project" value="InterPro"/>
</dbReference>
<evidence type="ECO:0000256" key="6">
    <source>
        <dbReference type="ARBA" id="ARBA00023458"/>
    </source>
</evidence>
<proteinExistence type="inferred from homology"/>